<dbReference type="PANTHER" id="PTHR43513">
    <property type="entry name" value="DIHYDROOROTATE DEHYDROGENASE B (NAD(+)), ELECTRON TRANSFER SUBUNIT"/>
    <property type="match status" value="1"/>
</dbReference>
<evidence type="ECO:0000256" key="9">
    <source>
        <dbReference type="ARBA" id="ARBA00022975"/>
    </source>
</evidence>
<protein>
    <recommendedName>
        <fullName evidence="13 15">Dihydroorotate dehydrogenase B (NAD(+)), electron transfer subunit</fullName>
    </recommendedName>
    <alternativeName>
        <fullName evidence="14 15">Dihydroorotate oxidase B, electron transfer subunit</fullName>
    </alternativeName>
</protein>
<dbReference type="Gene3D" id="2.40.30.10">
    <property type="entry name" value="Translation factors"/>
    <property type="match status" value="1"/>
</dbReference>
<comment type="cofactor">
    <cofactor evidence="17">
        <name>[2Fe-2S] cluster</name>
        <dbReference type="ChEBI" id="CHEBI:190135"/>
    </cofactor>
    <text evidence="17">Binds 1 [2Fe-2S] cluster per subunit.</text>
</comment>
<dbReference type="SUPFAM" id="SSF63380">
    <property type="entry name" value="Riboflavin synthase domain-like"/>
    <property type="match status" value="1"/>
</dbReference>
<dbReference type="GO" id="GO:0009055">
    <property type="term" value="F:electron transfer activity"/>
    <property type="evidence" value="ECO:0007669"/>
    <property type="project" value="UniProtKB-UniRule"/>
</dbReference>
<dbReference type="InterPro" id="IPR012165">
    <property type="entry name" value="Cyt_c3_hydrogenase_gsu"/>
</dbReference>
<keyword evidence="9 15" id="KW-0665">Pyrimidine biosynthesis</keyword>
<dbReference type="InterPro" id="IPR023455">
    <property type="entry name" value="Dihydroorotate_DHASE_ETsu"/>
</dbReference>
<dbReference type="FunFam" id="2.10.240.10:FF:000001">
    <property type="entry name" value="Dihydroorotate dehydrogenase B (NAD(+)), electron transfer subunit"/>
    <property type="match status" value="1"/>
</dbReference>
<comment type="cofactor">
    <cofactor evidence="15 16">
        <name>FAD</name>
        <dbReference type="ChEBI" id="CHEBI:57692"/>
    </cofactor>
    <text evidence="15 16">Binds 1 FAD per subunit.</text>
</comment>
<evidence type="ECO:0000256" key="7">
    <source>
        <dbReference type="ARBA" id="ARBA00022723"/>
    </source>
</evidence>
<keyword evidence="10 15" id="KW-0249">Electron transport</keyword>
<evidence type="ECO:0000256" key="1">
    <source>
        <dbReference type="ARBA" id="ARBA00004715"/>
    </source>
</evidence>
<dbReference type="InterPro" id="IPR019480">
    <property type="entry name" value="Dihydroorotate_DH_Fe-S-bd"/>
</dbReference>
<dbReference type="NCBIfam" id="NF000797">
    <property type="entry name" value="PRK00054.1-2"/>
    <property type="match status" value="1"/>
</dbReference>
<reference evidence="19 20" key="1">
    <citation type="submission" date="2014-12" db="EMBL/GenBank/DDBJ databases">
        <title>Draft genome sequences of 10 type strains of Lactococcus.</title>
        <authorList>
            <person name="Sun Z."/>
            <person name="Zhong Z."/>
            <person name="Liu W."/>
            <person name="Zhang W."/>
            <person name="Zhang H."/>
        </authorList>
    </citation>
    <scope>NUCLEOTIDE SEQUENCE [LARGE SCALE GENOMIC DNA]</scope>
    <source>
        <strain evidence="19 20">DSM 20686</strain>
    </source>
</reference>
<evidence type="ECO:0000256" key="13">
    <source>
        <dbReference type="ARBA" id="ARBA00069792"/>
    </source>
</evidence>
<dbReference type="GO" id="GO:0050660">
    <property type="term" value="F:flavin adenine dinucleotide binding"/>
    <property type="evidence" value="ECO:0007669"/>
    <property type="project" value="InterPro"/>
</dbReference>
<dbReference type="GO" id="GO:0016491">
    <property type="term" value="F:oxidoreductase activity"/>
    <property type="evidence" value="ECO:0007669"/>
    <property type="project" value="InterPro"/>
</dbReference>
<evidence type="ECO:0000256" key="3">
    <source>
        <dbReference type="ARBA" id="ARBA00011669"/>
    </source>
</evidence>
<evidence type="ECO:0000256" key="14">
    <source>
        <dbReference type="ARBA" id="ARBA00082223"/>
    </source>
</evidence>
<dbReference type="GO" id="GO:0046872">
    <property type="term" value="F:metal ion binding"/>
    <property type="evidence" value="ECO:0007669"/>
    <property type="project" value="UniProtKB-KW"/>
</dbReference>
<keyword evidence="4 15" id="KW-0813">Transport</keyword>
<dbReference type="GO" id="GO:0044205">
    <property type="term" value="P:'de novo' UMP biosynthetic process"/>
    <property type="evidence" value="ECO:0007669"/>
    <property type="project" value="UniProtKB-UniRule"/>
</dbReference>
<dbReference type="HAMAP" id="MF_01211">
    <property type="entry name" value="DHODB_Fe_S_bind"/>
    <property type="match status" value="1"/>
</dbReference>
<comment type="caution">
    <text evidence="19">The sequence shown here is derived from an EMBL/GenBank/DDBJ whole genome shotgun (WGS) entry which is preliminary data.</text>
</comment>
<comment type="cofactor">
    <cofactor evidence="15">
        <name>[2Fe-2S] cluster</name>
        <dbReference type="ChEBI" id="CHEBI:190135"/>
    </cofactor>
    <text evidence="15">Binds 1 [2Fe-2S] cluster per subunit.</text>
</comment>
<dbReference type="GO" id="GO:0051537">
    <property type="term" value="F:2 iron, 2 sulfur cluster binding"/>
    <property type="evidence" value="ECO:0007669"/>
    <property type="project" value="UniProtKB-KW"/>
</dbReference>
<dbReference type="InterPro" id="IPR039261">
    <property type="entry name" value="FNR_nucleotide-bd"/>
</dbReference>
<evidence type="ECO:0000256" key="11">
    <source>
        <dbReference type="ARBA" id="ARBA00023004"/>
    </source>
</evidence>
<dbReference type="AlphaFoldDB" id="A0A2A5RZM2"/>
<comment type="pathway">
    <text evidence="1 15">Pyrimidine metabolism; UMP biosynthesis via de novo pathway; orotate from (S)-dihydroorotate (NAD(+) route): step 1/1.</text>
</comment>
<evidence type="ECO:0000313" key="20">
    <source>
        <dbReference type="Proteomes" id="UP000242246"/>
    </source>
</evidence>
<dbReference type="Pfam" id="PF10418">
    <property type="entry name" value="DHODB_Fe-S_bind"/>
    <property type="match status" value="1"/>
</dbReference>
<evidence type="ECO:0000259" key="18">
    <source>
        <dbReference type="PROSITE" id="PS51384"/>
    </source>
</evidence>
<dbReference type="EMBL" id="JXJX01000007">
    <property type="protein sequence ID" value="PCS06665.1"/>
    <property type="molecule type" value="Genomic_DNA"/>
</dbReference>
<feature type="binding site" evidence="15 17">
    <location>
        <position position="228"/>
    </location>
    <ligand>
        <name>[2Fe-2S] cluster</name>
        <dbReference type="ChEBI" id="CHEBI:190135"/>
    </ligand>
</feature>
<keyword evidence="6 15" id="KW-0001">2Fe-2S</keyword>
<gene>
    <name evidence="15" type="primary">pyrK</name>
    <name evidence="19" type="ORF">RU87_GL001518</name>
</gene>
<dbReference type="PROSITE" id="PS51384">
    <property type="entry name" value="FAD_FR"/>
    <property type="match status" value="1"/>
</dbReference>
<feature type="binding site" evidence="15 16">
    <location>
        <begin position="69"/>
        <end position="71"/>
    </location>
    <ligand>
        <name>FAD</name>
        <dbReference type="ChEBI" id="CHEBI:57692"/>
    </ligand>
</feature>
<dbReference type="Gene3D" id="3.40.50.80">
    <property type="entry name" value="Nucleotide-binding domain of ferredoxin-NADP reductase (FNR) module"/>
    <property type="match status" value="1"/>
</dbReference>
<comment type="similarity">
    <text evidence="2 15">Belongs to the PyrK family.</text>
</comment>
<keyword evidence="7 15" id="KW-0479">Metal-binding</keyword>
<dbReference type="PIRSF" id="PIRSF006816">
    <property type="entry name" value="Cyc3_hyd_g"/>
    <property type="match status" value="1"/>
</dbReference>
<dbReference type="SUPFAM" id="SSF52343">
    <property type="entry name" value="Ferredoxin reductase-like, C-terminal NADP-linked domain"/>
    <property type="match status" value="1"/>
</dbReference>
<keyword evidence="8 15" id="KW-0274">FAD</keyword>
<dbReference type="InterPro" id="IPR017938">
    <property type="entry name" value="Riboflavin_synthase-like_b-brl"/>
</dbReference>
<keyword evidence="11 15" id="KW-0408">Iron</keyword>
<comment type="caution">
    <text evidence="15">Lacks conserved residue(s) required for the propagation of feature annotation.</text>
</comment>
<comment type="function">
    <text evidence="15">Responsible for channeling the electrons from the oxidation of dihydroorotate from the FMN redox center in the PyrD type B subunit to the ultimate electron acceptor NAD(+).</text>
</comment>
<evidence type="ECO:0000313" key="19">
    <source>
        <dbReference type="EMBL" id="PCS06665.1"/>
    </source>
</evidence>
<dbReference type="Gene3D" id="2.10.240.10">
    <property type="entry name" value="Dihydroorotate dehydrogenase, electron transfer subunit"/>
    <property type="match status" value="1"/>
</dbReference>
<feature type="binding site" evidence="15 17">
    <location>
        <position position="223"/>
    </location>
    <ligand>
        <name>[2Fe-2S] cluster</name>
        <dbReference type="ChEBI" id="CHEBI:190135"/>
    </ligand>
</feature>
<evidence type="ECO:0000256" key="12">
    <source>
        <dbReference type="ARBA" id="ARBA00023014"/>
    </source>
</evidence>
<dbReference type="STRING" id="1348632.GCA_001591745_00901"/>
<feature type="binding site" evidence="15 17">
    <location>
        <position position="231"/>
    </location>
    <ligand>
        <name>[2Fe-2S] cluster</name>
        <dbReference type="ChEBI" id="CHEBI:190135"/>
    </ligand>
</feature>
<evidence type="ECO:0000256" key="17">
    <source>
        <dbReference type="PIRSR" id="PIRSR006816-2"/>
    </source>
</evidence>
<evidence type="ECO:0000256" key="2">
    <source>
        <dbReference type="ARBA" id="ARBA00006422"/>
    </source>
</evidence>
<sequence>MILQEDMLILSNENISPRVYRMALKGELVLDITGPDQFLHLRVPSPDKVLRRPISISEYDKENKCCVIIYRVEGDGLATVSQMTPGQRLDVMGPLGNGFDISLPFPQKKALIIGGGIGTPPLVGLAEALTSQSISVTVLLGFAQKSAVILEREFSAVSDKLEIVTDDGSYGRQGNVGLLMDELDVMSYDAVYACGATGMLRAVASRTATHPNAYISMEARMACGMGACYACVVHVAADETGQKSLKVCDEGPVFKVGEVVI</sequence>
<organism evidence="19 20">
    <name type="scientific">Pseudolactococcus plantarum</name>
    <dbReference type="NCBI Taxonomy" id="1365"/>
    <lineage>
        <taxon>Bacteria</taxon>
        <taxon>Bacillati</taxon>
        <taxon>Bacillota</taxon>
        <taxon>Bacilli</taxon>
        <taxon>Lactobacillales</taxon>
        <taxon>Streptococcaceae</taxon>
        <taxon>Pseudolactococcus</taxon>
    </lineage>
</organism>
<dbReference type="RefSeq" id="WP_068162155.1">
    <property type="nucleotide sequence ID" value="NZ_JXJX01000007.1"/>
</dbReference>
<accession>A0A2A5RZM2</accession>
<dbReference type="InterPro" id="IPR017927">
    <property type="entry name" value="FAD-bd_FR_type"/>
</dbReference>
<dbReference type="InterPro" id="IPR050353">
    <property type="entry name" value="PyrK_electron_transfer"/>
</dbReference>
<comment type="subunit">
    <text evidence="3 15">Heterotetramer of 2 PyrK and 2 PyrD type B subunits.</text>
</comment>
<dbReference type="InterPro" id="IPR037117">
    <property type="entry name" value="Dihydroorotate_DH_ele_sf"/>
</dbReference>
<dbReference type="CDD" id="cd06218">
    <property type="entry name" value="DHOD_e_trans"/>
    <property type="match status" value="1"/>
</dbReference>
<evidence type="ECO:0000256" key="6">
    <source>
        <dbReference type="ARBA" id="ARBA00022714"/>
    </source>
</evidence>
<dbReference type="PANTHER" id="PTHR43513:SF3">
    <property type="entry name" value="DIHYDROOROTATE DEHYDROGENASE B (NAD(+)), ELECTRON TRANSFER SUBUNIT-RELATED"/>
    <property type="match status" value="1"/>
</dbReference>
<proteinExistence type="inferred from homology"/>
<keyword evidence="5 15" id="KW-0285">Flavoprotein</keyword>
<dbReference type="Proteomes" id="UP000242246">
    <property type="component" value="Unassembled WGS sequence"/>
</dbReference>
<feature type="domain" description="FAD-binding FR-type" evidence="18">
    <location>
        <begin position="2"/>
        <end position="101"/>
    </location>
</feature>
<keyword evidence="12 15" id="KW-0411">Iron-sulfur</keyword>
<evidence type="ECO:0000256" key="16">
    <source>
        <dbReference type="PIRSR" id="PIRSR006816-1"/>
    </source>
</evidence>
<evidence type="ECO:0000256" key="5">
    <source>
        <dbReference type="ARBA" id="ARBA00022630"/>
    </source>
</evidence>
<dbReference type="PRINTS" id="PR00409">
    <property type="entry name" value="PHDIOXRDTASE"/>
</dbReference>
<keyword evidence="20" id="KW-1185">Reference proteome</keyword>
<evidence type="ECO:0000256" key="4">
    <source>
        <dbReference type="ARBA" id="ARBA00022448"/>
    </source>
</evidence>
<name>A0A2A5RZM2_9LACT</name>
<feature type="binding site" evidence="15 16">
    <location>
        <begin position="52"/>
        <end position="55"/>
    </location>
    <ligand>
        <name>FAD</name>
        <dbReference type="ChEBI" id="CHEBI:57692"/>
    </ligand>
</feature>
<dbReference type="UniPathway" id="UPA00070">
    <property type="reaction ID" value="UER00945"/>
</dbReference>
<feature type="binding site" evidence="15 17">
    <location>
        <position position="248"/>
    </location>
    <ligand>
        <name>[2Fe-2S] cluster</name>
        <dbReference type="ChEBI" id="CHEBI:190135"/>
    </ligand>
</feature>
<evidence type="ECO:0000256" key="8">
    <source>
        <dbReference type="ARBA" id="ARBA00022827"/>
    </source>
</evidence>
<evidence type="ECO:0000256" key="10">
    <source>
        <dbReference type="ARBA" id="ARBA00022982"/>
    </source>
</evidence>
<evidence type="ECO:0000256" key="15">
    <source>
        <dbReference type="HAMAP-Rule" id="MF_01211"/>
    </source>
</evidence>